<dbReference type="NCBIfam" id="TIGR02683">
    <property type="entry name" value="upstrm_HI1419"/>
    <property type="match status" value="1"/>
</dbReference>
<proteinExistence type="predicted"/>
<dbReference type="Pfam" id="PF05973">
    <property type="entry name" value="Gp49"/>
    <property type="match status" value="1"/>
</dbReference>
<dbReference type="InterPro" id="IPR014056">
    <property type="entry name" value="TypeIITA-like_toxin_pred"/>
</dbReference>
<dbReference type="RefSeq" id="WP_169573815.1">
    <property type="nucleotide sequence ID" value="NZ_JABBFV010000009.1"/>
</dbReference>
<dbReference type="InterPro" id="IPR009241">
    <property type="entry name" value="HigB-like"/>
</dbReference>
<organism evidence="1 2">
    <name type="scientific">Sphingobium psychrophilum</name>
    <dbReference type="NCBI Taxonomy" id="2728834"/>
    <lineage>
        <taxon>Bacteria</taxon>
        <taxon>Pseudomonadati</taxon>
        <taxon>Pseudomonadota</taxon>
        <taxon>Alphaproteobacteria</taxon>
        <taxon>Sphingomonadales</taxon>
        <taxon>Sphingomonadaceae</taxon>
        <taxon>Sphingobium</taxon>
    </lineage>
</organism>
<keyword evidence="2" id="KW-1185">Reference proteome</keyword>
<dbReference type="Proteomes" id="UP000519023">
    <property type="component" value="Unassembled WGS sequence"/>
</dbReference>
<dbReference type="AlphaFoldDB" id="A0A7X9WWR0"/>
<dbReference type="PANTHER" id="PTHR41791">
    <property type="entry name" value="SSL7039 PROTEIN"/>
    <property type="match status" value="1"/>
</dbReference>
<dbReference type="PANTHER" id="PTHR41791:SF1">
    <property type="entry name" value="SSL7039 PROTEIN"/>
    <property type="match status" value="1"/>
</dbReference>
<comment type="caution">
    <text evidence="1">The sequence shown here is derived from an EMBL/GenBank/DDBJ whole genome shotgun (WGS) entry which is preliminary data.</text>
</comment>
<gene>
    <name evidence="1" type="ORF">HHL08_14280</name>
</gene>
<dbReference type="PIRSF" id="PIRSF028744">
    <property type="entry name" value="Addict_mod_HI1419"/>
    <property type="match status" value="1"/>
</dbReference>
<reference evidence="1 2" key="1">
    <citation type="submission" date="2020-04" db="EMBL/GenBank/DDBJ databases">
        <title>Sphingobium sp. AR-3-1 isolated from Arctic soil.</title>
        <authorList>
            <person name="Dahal R.H."/>
            <person name="Chaudhary D.K."/>
        </authorList>
    </citation>
    <scope>NUCLEOTIDE SEQUENCE [LARGE SCALE GENOMIC DNA]</scope>
    <source>
        <strain evidence="1 2">AR-3-1</strain>
    </source>
</reference>
<dbReference type="EMBL" id="JABBFV010000009">
    <property type="protein sequence ID" value="NML11299.1"/>
    <property type="molecule type" value="Genomic_DNA"/>
</dbReference>
<protein>
    <submittedName>
        <fullName evidence="1">Type II toxin-antitoxin system RelE/ParE family toxin</fullName>
    </submittedName>
</protein>
<sequence>MDYEVATTDEFDEWLDSQAVDVREAVSTRILRAQSGLFGDVERVGDKVTEMRLHTGPGYRVYFTIQGRILIILLCGGEKKTQKKDIKKAKGMVADL</sequence>
<evidence type="ECO:0000313" key="1">
    <source>
        <dbReference type="EMBL" id="NML11299.1"/>
    </source>
</evidence>
<evidence type="ECO:0000313" key="2">
    <source>
        <dbReference type="Proteomes" id="UP000519023"/>
    </source>
</evidence>
<accession>A0A7X9WWR0</accession>
<name>A0A7X9WWR0_9SPHN</name>